<evidence type="ECO:0000313" key="1">
    <source>
        <dbReference type="EMBL" id="KAB0268544.1"/>
    </source>
</evidence>
<dbReference type="OrthoDB" id="9803803at2"/>
<proteinExistence type="predicted"/>
<keyword evidence="2" id="KW-1185">Reference proteome</keyword>
<sequence>MESTLATAAVVQTNPVGFDATRRIENLPEEREDLRRFVETAIIMAPLANILVELDLDGEYDFDVVAHHASPDVFRFHVNEQAPSTTALSSKGEPNV</sequence>
<dbReference type="AlphaFoldDB" id="A0A5N3PFR6"/>
<name>A0A5N3PFR6_9HYPH</name>
<comment type="caution">
    <text evidence="1">The sequence shown here is derived from an EMBL/GenBank/DDBJ whole genome shotgun (WGS) entry which is preliminary data.</text>
</comment>
<organism evidence="1 2">
    <name type="scientific">Microvirga brassicacearum</name>
    <dbReference type="NCBI Taxonomy" id="2580413"/>
    <lineage>
        <taxon>Bacteria</taxon>
        <taxon>Pseudomonadati</taxon>
        <taxon>Pseudomonadota</taxon>
        <taxon>Alphaproteobacteria</taxon>
        <taxon>Hyphomicrobiales</taxon>
        <taxon>Methylobacteriaceae</taxon>
        <taxon>Microvirga</taxon>
    </lineage>
</organism>
<reference evidence="1 2" key="1">
    <citation type="journal article" date="2019" name="Microorganisms">
        <title>Genome Insights into the Novel Species Microvirga brassicacearum, a Rapeseed Endophyte with Biotechnological Potential.</title>
        <authorList>
            <person name="Jimenez-Gomez A."/>
            <person name="Saati-Santamaria Z."/>
            <person name="Igual J.M."/>
            <person name="Rivas R."/>
            <person name="Mateos P.F."/>
            <person name="Garcia-Fraile P."/>
        </authorList>
    </citation>
    <scope>NUCLEOTIDE SEQUENCE [LARGE SCALE GENOMIC DNA]</scope>
    <source>
        <strain evidence="1 2">CDVBN77</strain>
    </source>
</reference>
<protein>
    <submittedName>
        <fullName evidence="1">Uncharacterized protein</fullName>
    </submittedName>
</protein>
<evidence type="ECO:0000313" key="2">
    <source>
        <dbReference type="Proteomes" id="UP000325684"/>
    </source>
</evidence>
<gene>
    <name evidence="1" type="ORF">FEZ63_04655</name>
</gene>
<accession>A0A5N3PFR6</accession>
<dbReference type="EMBL" id="VCMV01000005">
    <property type="protein sequence ID" value="KAB0268544.1"/>
    <property type="molecule type" value="Genomic_DNA"/>
</dbReference>
<dbReference type="Proteomes" id="UP000325684">
    <property type="component" value="Unassembled WGS sequence"/>
</dbReference>
<dbReference type="RefSeq" id="WP_150942477.1">
    <property type="nucleotide sequence ID" value="NZ_VCMV01000005.1"/>
</dbReference>